<keyword evidence="3" id="KW-1185">Reference proteome</keyword>
<name>A0ABX1CKL0_9ACTN</name>
<accession>A0ABX1CKL0</accession>
<keyword evidence="1" id="KW-0812">Transmembrane</keyword>
<protein>
    <recommendedName>
        <fullName evidence="4">Secreted protein</fullName>
    </recommendedName>
</protein>
<sequence>MPPAPLAAPAVPRAPRSPLRVAAVALCVVLAAGLLGGAAVGTWLTTEPPEVTAAERAFDERRALWRDLPVDELFPPRIAGEGAGPGDADRVWIRTGVAPDSGCAEVFDPALLDALAQAGCHRVIRATYTDDTETSVTTVGLLFTRGGPEETRELHRVFTDRGLATRPDMMPLHHAAAAPDGDPTAVPRATWTVRVLTDAPVVVFAVTGFADGRAAGPPQTAADATAADETTVAALAGLGHDTRGIADRIERRVRKAADTAGEAV</sequence>
<organism evidence="2 3">
    <name type="scientific">Streptomyces bohaiensis</name>
    <dbReference type="NCBI Taxonomy" id="1431344"/>
    <lineage>
        <taxon>Bacteria</taxon>
        <taxon>Bacillati</taxon>
        <taxon>Actinomycetota</taxon>
        <taxon>Actinomycetes</taxon>
        <taxon>Kitasatosporales</taxon>
        <taxon>Streptomycetaceae</taxon>
        <taxon>Streptomyces</taxon>
    </lineage>
</organism>
<keyword evidence="1" id="KW-1133">Transmembrane helix</keyword>
<gene>
    <name evidence="2" type="ORF">HCN52_23480</name>
</gene>
<evidence type="ECO:0000313" key="3">
    <source>
        <dbReference type="Proteomes" id="UP000727056"/>
    </source>
</evidence>
<comment type="caution">
    <text evidence="2">The sequence shown here is derived from an EMBL/GenBank/DDBJ whole genome shotgun (WGS) entry which is preliminary data.</text>
</comment>
<reference evidence="2 3" key="1">
    <citation type="submission" date="2020-03" db="EMBL/GenBank/DDBJ databases">
        <title>Draft genome of Streptomyces sp. ventii, isolated from the Axial Seamount in the Pacific Ocean, and resequencing of the two type strains Streptomyces lonarensis strain NCL 716 and Streptomyces bohaiensis strain 11A07.</title>
        <authorList>
            <person name="Loughran R.M."/>
            <person name="Pfannmuller K.M."/>
            <person name="Wasson B.J."/>
            <person name="Deadmond M.C."/>
            <person name="Paddock B.E."/>
            <person name="Koyack M.J."/>
            <person name="Gallegos D.A."/>
            <person name="Mitchell E.A."/>
            <person name="Ushijima B."/>
            <person name="Saw J.H."/>
            <person name="Mcphail K.L."/>
            <person name="Videau P."/>
        </authorList>
    </citation>
    <scope>NUCLEOTIDE SEQUENCE [LARGE SCALE GENOMIC DNA]</scope>
    <source>
        <strain evidence="2 3">11A07</strain>
    </source>
</reference>
<evidence type="ECO:0008006" key="4">
    <source>
        <dbReference type="Google" id="ProtNLM"/>
    </source>
</evidence>
<feature type="transmembrane region" description="Helical" evidence="1">
    <location>
        <begin position="21"/>
        <end position="44"/>
    </location>
</feature>
<dbReference type="Proteomes" id="UP000727056">
    <property type="component" value="Unassembled WGS sequence"/>
</dbReference>
<evidence type="ECO:0000313" key="2">
    <source>
        <dbReference type="EMBL" id="NJQ17814.1"/>
    </source>
</evidence>
<keyword evidence="1" id="KW-0472">Membrane</keyword>
<dbReference type="EMBL" id="JAAVJC010000421">
    <property type="protein sequence ID" value="NJQ17814.1"/>
    <property type="molecule type" value="Genomic_DNA"/>
</dbReference>
<proteinExistence type="predicted"/>
<evidence type="ECO:0000256" key="1">
    <source>
        <dbReference type="SAM" id="Phobius"/>
    </source>
</evidence>